<dbReference type="PROSITE" id="PS50853">
    <property type="entry name" value="FN3"/>
    <property type="match status" value="2"/>
</dbReference>
<name>A0ABS2ZGS3_9BACL</name>
<dbReference type="RefSeq" id="WP_188400929.1">
    <property type="nucleotide sequence ID" value="NZ_BMCE01000001.1"/>
</dbReference>
<dbReference type="InterPro" id="IPR013378">
    <property type="entry name" value="InlB-like_B-rpt"/>
</dbReference>
<dbReference type="InterPro" id="IPR003961">
    <property type="entry name" value="FN3_dom"/>
</dbReference>
<feature type="signal peptide" evidence="2">
    <location>
        <begin position="1"/>
        <end position="22"/>
    </location>
</feature>
<dbReference type="Gene3D" id="2.60.40.10">
    <property type="entry name" value="Immunoglobulins"/>
    <property type="match status" value="2"/>
</dbReference>
<dbReference type="EMBL" id="JAFHKS010000044">
    <property type="protein sequence ID" value="MBN3546621.1"/>
    <property type="molecule type" value="Genomic_DNA"/>
</dbReference>
<comment type="caution">
    <text evidence="4">The sequence shown here is derived from an EMBL/GenBank/DDBJ whole genome shotgun (WGS) entry which is preliminary data.</text>
</comment>
<dbReference type="Gene3D" id="2.60.40.3630">
    <property type="match status" value="1"/>
</dbReference>
<evidence type="ECO:0000256" key="2">
    <source>
        <dbReference type="SAM" id="SignalP"/>
    </source>
</evidence>
<feature type="chain" id="PRO_5045638228" evidence="2">
    <location>
        <begin position="23"/>
        <end position="1020"/>
    </location>
</feature>
<keyword evidence="5" id="KW-1185">Reference proteome</keyword>
<dbReference type="InterPro" id="IPR042229">
    <property type="entry name" value="Listeria/Bacterioides_rpt_sf"/>
</dbReference>
<comment type="subcellular location">
    <subcellularLocation>
        <location evidence="1">Cell envelope</location>
    </subcellularLocation>
</comment>
<sequence length="1020" mass="109894">MRAIIYTLFLTFASILFLNSTAFTVEATGTNSNKTSYLSEVPDGYVGIYTPQDLDQIRNNLSGNYILMNDIDLSTATSEGGEFYRSGAGWEPIGTQNIPFTGILDGNGYQVIGMKINIISEEKVFAGLIGYAKNATIKNIGMTGGEITAINQSIDSSVSEAIAGSIIGSGSNIKIDNSYNTNKVYTSSYGKSYSGGIIGNIPNLYSSSIRSSISNSFNTGEIIGKNYTGGIAGSASYTDISQTYNTGTINKGNTNGKTTGGIAGYVYYSSISSSYNTGNIEYGASGESGGGIVGSASKSAITESYNRGNITSTSDYAEGGGIAGSISNDSKISHSNNSGTINSRSYAGGITGQATAASIVIESYNSGIISGNYSGGIIGYSSESHVKNAFNLGAISASYYAGGIVGDGSDSTIQLTYNVGRVYAPNGFYSSAGEFAGKFSGTITNSYHWNSYSSSEVKISFEDMIRQESYEGFDFESVWTIEDVSGYPFPTLRGHEWAAGTEHNVSMKMKSSPTKIVYGVGEEMDLTGAAITLTTNWGNETETPITNSMIYSDNTKYPGNPWVSVRYDTLYTSFQITVKKTYNVIFKDIYGNVLKTQKVLEGESAIAPEVPALEGYSFTGWDKDFSIVTANTTVTAQYKPNTYTVNFLTHDDKLIETKTVEYGQEVIPPEAPARTGYTFYGWDHFLHSVTSDLTVKPQYHETVHTVIFKSWDGKELLKTGVVYGSRAFSPNPPVRTGYTFTGWDKDFSKVMTDLTITALYKINTYTVTFKNGSTTLKTAKINHGARIASYTPIKSGETFIGWYHDAGFNKKFSYSETITNHKTLYAKFAKNTVTPATISASSAGYSRIKVSWSKVTGATGYELYRSTSPTGTYTKAATLTSGATISYINGGLTTGKVYYYKVRAYRLIDGIKVYSSHSKVVSAKPVLAAPAGLNVTKITSTSVKISWTKGPEASGYEVFRATASSGTYTRVATISNGATISYTNKGLSKGKTYYYKVRAYRTVNGKKIYSSYSTVKSIKL</sequence>
<gene>
    <name evidence="4" type="ORF">JYA64_15040</name>
</gene>
<accession>A0ABS2ZGS3</accession>
<organism evidence="4 5">
    <name type="scientific">Fictibacillus barbaricus</name>
    <dbReference type="NCBI Taxonomy" id="182136"/>
    <lineage>
        <taxon>Bacteria</taxon>
        <taxon>Bacillati</taxon>
        <taxon>Bacillota</taxon>
        <taxon>Bacilli</taxon>
        <taxon>Bacillales</taxon>
        <taxon>Fictibacillaceae</taxon>
        <taxon>Fictibacillus</taxon>
    </lineage>
</organism>
<dbReference type="Pfam" id="PF00041">
    <property type="entry name" value="fn3"/>
    <property type="match status" value="1"/>
</dbReference>
<dbReference type="SMART" id="SM00060">
    <property type="entry name" value="FN3"/>
    <property type="match status" value="2"/>
</dbReference>
<reference evidence="4 5" key="1">
    <citation type="submission" date="2021-01" db="EMBL/GenBank/DDBJ databases">
        <title>Genome Sequencing of Type Strains.</title>
        <authorList>
            <person name="Lemaire J.F."/>
            <person name="Inderbitzin P."/>
            <person name="Collins S.B."/>
            <person name="Wespe N."/>
            <person name="Knight-Connoni V."/>
        </authorList>
    </citation>
    <scope>NUCLEOTIDE SEQUENCE [LARGE SCALE GENOMIC DNA]</scope>
    <source>
        <strain evidence="4 5">DSM 14730</strain>
    </source>
</reference>
<dbReference type="SUPFAM" id="SSF49265">
    <property type="entry name" value="Fibronectin type III"/>
    <property type="match status" value="1"/>
</dbReference>
<dbReference type="Pfam" id="PF09479">
    <property type="entry name" value="Flg_new"/>
    <property type="match status" value="4"/>
</dbReference>
<dbReference type="InterPro" id="IPR036116">
    <property type="entry name" value="FN3_sf"/>
</dbReference>
<keyword evidence="2" id="KW-0732">Signal</keyword>
<dbReference type="Gene3D" id="2.160.20.110">
    <property type="match status" value="2"/>
</dbReference>
<dbReference type="InterPro" id="IPR013783">
    <property type="entry name" value="Ig-like_fold"/>
</dbReference>
<evidence type="ECO:0000313" key="5">
    <source>
        <dbReference type="Proteomes" id="UP001319060"/>
    </source>
</evidence>
<protein>
    <submittedName>
        <fullName evidence="4">InlB B-repeat-containing protein</fullName>
    </submittedName>
</protein>
<dbReference type="Proteomes" id="UP001319060">
    <property type="component" value="Unassembled WGS sequence"/>
</dbReference>
<dbReference type="Gene3D" id="2.60.40.4270">
    <property type="entry name" value="Listeria-Bacteroides repeat domain"/>
    <property type="match status" value="4"/>
</dbReference>
<evidence type="ECO:0000256" key="1">
    <source>
        <dbReference type="ARBA" id="ARBA00004196"/>
    </source>
</evidence>
<proteinExistence type="predicted"/>
<dbReference type="CDD" id="cd00063">
    <property type="entry name" value="FN3"/>
    <property type="match status" value="2"/>
</dbReference>
<feature type="domain" description="Fibronectin type-III" evidence="3">
    <location>
        <begin position="929"/>
        <end position="1020"/>
    </location>
</feature>
<evidence type="ECO:0000313" key="4">
    <source>
        <dbReference type="EMBL" id="MBN3546621.1"/>
    </source>
</evidence>
<feature type="domain" description="Fibronectin type-III" evidence="3">
    <location>
        <begin position="834"/>
        <end position="926"/>
    </location>
</feature>
<evidence type="ECO:0000259" key="3">
    <source>
        <dbReference type="PROSITE" id="PS50853"/>
    </source>
</evidence>